<proteinExistence type="predicted"/>
<feature type="region of interest" description="Disordered" evidence="1">
    <location>
        <begin position="423"/>
        <end position="478"/>
    </location>
</feature>
<gene>
    <name evidence="4" type="ORF">CC86DRAFT_423600</name>
</gene>
<dbReference type="OrthoDB" id="64281at2759"/>
<evidence type="ECO:0000313" key="4">
    <source>
        <dbReference type="EMBL" id="KAF2822429.1"/>
    </source>
</evidence>
<feature type="region of interest" description="Disordered" evidence="1">
    <location>
        <begin position="289"/>
        <end position="391"/>
    </location>
</feature>
<evidence type="ECO:0000259" key="3">
    <source>
        <dbReference type="Pfam" id="PF24320"/>
    </source>
</evidence>
<name>A0A6A6ZPB7_9PLEO</name>
<evidence type="ECO:0000256" key="1">
    <source>
        <dbReference type="SAM" id="MobiDB-lite"/>
    </source>
</evidence>
<reference evidence="4" key="1">
    <citation type="journal article" date="2020" name="Stud. Mycol.">
        <title>101 Dothideomycetes genomes: a test case for predicting lifestyles and emergence of pathogens.</title>
        <authorList>
            <person name="Haridas S."/>
            <person name="Albert R."/>
            <person name="Binder M."/>
            <person name="Bloem J."/>
            <person name="Labutti K."/>
            <person name="Salamov A."/>
            <person name="Andreopoulos B."/>
            <person name="Baker S."/>
            <person name="Barry K."/>
            <person name="Bills G."/>
            <person name="Bluhm B."/>
            <person name="Cannon C."/>
            <person name="Castanera R."/>
            <person name="Culley D."/>
            <person name="Daum C."/>
            <person name="Ezra D."/>
            <person name="Gonzalez J."/>
            <person name="Henrissat B."/>
            <person name="Kuo A."/>
            <person name="Liang C."/>
            <person name="Lipzen A."/>
            <person name="Lutzoni F."/>
            <person name="Magnuson J."/>
            <person name="Mondo S."/>
            <person name="Nolan M."/>
            <person name="Ohm R."/>
            <person name="Pangilinan J."/>
            <person name="Park H.-J."/>
            <person name="Ramirez L."/>
            <person name="Alfaro M."/>
            <person name="Sun H."/>
            <person name="Tritt A."/>
            <person name="Yoshinaga Y."/>
            <person name="Zwiers L.-H."/>
            <person name="Turgeon B."/>
            <person name="Goodwin S."/>
            <person name="Spatafora J."/>
            <person name="Crous P."/>
            <person name="Grigoriev I."/>
        </authorList>
    </citation>
    <scope>NUCLEOTIDE SEQUENCE</scope>
    <source>
        <strain evidence="4">CBS 113818</strain>
    </source>
</reference>
<feature type="signal peptide" evidence="2">
    <location>
        <begin position="1"/>
        <end position="20"/>
    </location>
</feature>
<feature type="domain" description="DUF7492" evidence="3">
    <location>
        <begin position="19"/>
        <end position="278"/>
    </location>
</feature>
<accession>A0A6A6ZPB7</accession>
<evidence type="ECO:0000256" key="2">
    <source>
        <dbReference type="SAM" id="SignalP"/>
    </source>
</evidence>
<dbReference type="EMBL" id="MU006234">
    <property type="protein sequence ID" value="KAF2822429.1"/>
    <property type="molecule type" value="Genomic_DNA"/>
</dbReference>
<feature type="compositionally biased region" description="Low complexity" evidence="1">
    <location>
        <begin position="444"/>
        <end position="456"/>
    </location>
</feature>
<keyword evidence="5" id="KW-1185">Reference proteome</keyword>
<feature type="chain" id="PRO_5025392761" description="DUF7492 domain-containing protein" evidence="2">
    <location>
        <begin position="21"/>
        <end position="478"/>
    </location>
</feature>
<sequence length="478" mass="50589">MRSIFALLVAALAVAPTVVGHAWIEQIRNINDEGDYVGEFGYARGMMVKGDPGYLDSVGITGRVPPTEEGPLIKEGNFACHPNQRKPQQSQDKYPRLKATPGNFIAMRYAENGHVTLPAGPQLGKPSPEEGSGTIFIYGTTEPQEDEKLITVLQWTKDGKGGNGKGTLLATMDFADSRCYEINPTSMSEARKKTTPNWMAGQENQGQSPLLCESNLKIPESVEVGKPYTLYWVWQWPTYPGIDPGLPVGKDEYYTTCIDIDVTSKDIALAAGEAKFKPGQLDSMKKAVPEWKSRKTTQPDVVKGEMGPIFSNLPKPAPGAGNATSSPPAAQQTPAASPAPQSPAATPSPQAPAASPGQPVIPTLSGRPGSAPSPKPTPSKGTAPPQGDDDMVTITDTVFLTVTATPAQSPAASESKRAITSVMAPSANVTPPASRPTTLATVKSSQQPPASAVPSSKLPGFNMGNPNGAKFRRSRFTQ</sequence>
<keyword evidence="2" id="KW-0732">Signal</keyword>
<feature type="compositionally biased region" description="Low complexity" evidence="1">
    <location>
        <begin position="323"/>
        <end position="358"/>
    </location>
</feature>
<organism evidence="4 5">
    <name type="scientific">Ophiobolus disseminans</name>
    <dbReference type="NCBI Taxonomy" id="1469910"/>
    <lineage>
        <taxon>Eukaryota</taxon>
        <taxon>Fungi</taxon>
        <taxon>Dikarya</taxon>
        <taxon>Ascomycota</taxon>
        <taxon>Pezizomycotina</taxon>
        <taxon>Dothideomycetes</taxon>
        <taxon>Pleosporomycetidae</taxon>
        <taxon>Pleosporales</taxon>
        <taxon>Pleosporineae</taxon>
        <taxon>Phaeosphaeriaceae</taxon>
        <taxon>Ophiobolus</taxon>
    </lineage>
</organism>
<dbReference type="AlphaFoldDB" id="A0A6A6ZPB7"/>
<feature type="compositionally biased region" description="Polar residues" evidence="1">
    <location>
        <begin position="427"/>
        <end position="443"/>
    </location>
</feature>
<dbReference type="Proteomes" id="UP000799424">
    <property type="component" value="Unassembled WGS sequence"/>
</dbReference>
<dbReference type="Pfam" id="PF24320">
    <property type="entry name" value="DUF7492"/>
    <property type="match status" value="1"/>
</dbReference>
<dbReference type="InterPro" id="IPR055915">
    <property type="entry name" value="DUF7492"/>
</dbReference>
<protein>
    <recommendedName>
        <fullName evidence="3">DUF7492 domain-containing protein</fullName>
    </recommendedName>
</protein>
<evidence type="ECO:0000313" key="5">
    <source>
        <dbReference type="Proteomes" id="UP000799424"/>
    </source>
</evidence>